<dbReference type="Pfam" id="PF00300">
    <property type="entry name" value="His_Phos_1"/>
    <property type="match status" value="1"/>
</dbReference>
<protein>
    <submittedName>
        <fullName evidence="2">Phosphohistidine phosphatase</fullName>
    </submittedName>
</protein>
<dbReference type="SUPFAM" id="SSF53254">
    <property type="entry name" value="Phosphoglycerate mutase-like"/>
    <property type="match status" value="1"/>
</dbReference>
<organism evidence="2 3">
    <name type="scientific">Algoriphagus alkaliphilus</name>
    <dbReference type="NCBI Taxonomy" id="279824"/>
    <lineage>
        <taxon>Bacteria</taxon>
        <taxon>Pseudomonadati</taxon>
        <taxon>Bacteroidota</taxon>
        <taxon>Cytophagia</taxon>
        <taxon>Cytophagales</taxon>
        <taxon>Cyclobacteriaceae</taxon>
        <taxon>Algoriphagus</taxon>
    </lineage>
</organism>
<dbReference type="PANTHER" id="PTHR47623">
    <property type="entry name" value="OS09G0287300 PROTEIN"/>
    <property type="match status" value="1"/>
</dbReference>
<evidence type="ECO:0000313" key="2">
    <source>
        <dbReference type="EMBL" id="SDA49156.1"/>
    </source>
</evidence>
<sequence>MAQRKKLILVRHAKSSWDNPWLNDHDRPLAKRGLDDAPKMANRLKKKGIYPDLMLSSTALRAAETAKITAKILEVPEDDISWEKGLFHASPHQILKIIRMQKDSVNTLLVFGHNPGFNDLITYLGGELDNLPTSGQFGFKLKTEHWAELKPETAEIWFFDFPKKKS</sequence>
<dbReference type="Proteomes" id="UP000198756">
    <property type="component" value="Unassembled WGS sequence"/>
</dbReference>
<name>A0A1G5VUQ6_9BACT</name>
<evidence type="ECO:0000313" key="3">
    <source>
        <dbReference type="Proteomes" id="UP000198756"/>
    </source>
</evidence>
<dbReference type="InterPro" id="IPR013078">
    <property type="entry name" value="His_Pase_superF_clade-1"/>
</dbReference>
<dbReference type="AlphaFoldDB" id="A0A1G5VUQ6"/>
<dbReference type="STRING" id="279824.SAMN03080617_00700"/>
<dbReference type="PANTHER" id="PTHR47623:SF1">
    <property type="entry name" value="OS09G0287300 PROTEIN"/>
    <property type="match status" value="1"/>
</dbReference>
<accession>A0A1G5VUQ6</accession>
<dbReference type="EMBL" id="FMXE01000004">
    <property type="protein sequence ID" value="SDA49156.1"/>
    <property type="molecule type" value="Genomic_DNA"/>
</dbReference>
<dbReference type="OrthoDB" id="9810154at2"/>
<reference evidence="3" key="1">
    <citation type="submission" date="2016-10" db="EMBL/GenBank/DDBJ databases">
        <authorList>
            <person name="Varghese N."/>
            <person name="Submissions S."/>
        </authorList>
    </citation>
    <scope>NUCLEOTIDE SEQUENCE [LARGE SCALE GENOMIC DNA]</scope>
    <source>
        <strain evidence="3">DSM 22703</strain>
    </source>
</reference>
<dbReference type="RefSeq" id="WP_092728551.1">
    <property type="nucleotide sequence ID" value="NZ_FMXE01000004.1"/>
</dbReference>
<feature type="binding site" evidence="1">
    <location>
        <position position="61"/>
    </location>
    <ligand>
        <name>substrate</name>
    </ligand>
</feature>
<dbReference type="InterPro" id="IPR029033">
    <property type="entry name" value="His_PPase_superfam"/>
</dbReference>
<evidence type="ECO:0000256" key="1">
    <source>
        <dbReference type="PIRSR" id="PIRSR613078-2"/>
    </source>
</evidence>
<dbReference type="Gene3D" id="3.40.50.1240">
    <property type="entry name" value="Phosphoglycerate mutase-like"/>
    <property type="match status" value="1"/>
</dbReference>
<proteinExistence type="predicted"/>
<gene>
    <name evidence="2" type="ORF">SAMN03080617_00700</name>
</gene>
<keyword evidence="3" id="KW-1185">Reference proteome</keyword>
<dbReference type="CDD" id="cd07067">
    <property type="entry name" value="HP_PGM_like"/>
    <property type="match status" value="1"/>
</dbReference>